<keyword evidence="3" id="KW-0004">4Fe-4S</keyword>
<evidence type="ECO:0000256" key="4">
    <source>
        <dbReference type="ARBA" id="ARBA00022692"/>
    </source>
</evidence>
<evidence type="ECO:0000256" key="1">
    <source>
        <dbReference type="ARBA" id="ARBA00004651"/>
    </source>
</evidence>
<evidence type="ECO:0000313" key="13">
    <source>
        <dbReference type="EMBL" id="HEG91636.1"/>
    </source>
</evidence>
<dbReference type="SUPFAM" id="SSF103501">
    <property type="entry name" value="Respiratory nitrate reductase 1 gamma chain"/>
    <property type="match status" value="1"/>
</dbReference>
<dbReference type="Pfam" id="PF13237">
    <property type="entry name" value="Fer4_10"/>
    <property type="match status" value="1"/>
</dbReference>
<gene>
    <name evidence="13" type="ORF">ENP34_09400</name>
</gene>
<dbReference type="GO" id="GO:0016491">
    <property type="term" value="F:oxidoreductase activity"/>
    <property type="evidence" value="ECO:0007669"/>
    <property type="project" value="UniProtKB-KW"/>
</dbReference>
<dbReference type="Pfam" id="PF02665">
    <property type="entry name" value="Nitrate_red_gam"/>
    <property type="match status" value="1"/>
</dbReference>
<evidence type="ECO:0000256" key="2">
    <source>
        <dbReference type="ARBA" id="ARBA00022475"/>
    </source>
</evidence>
<keyword evidence="9" id="KW-0411">Iron-sulfur</keyword>
<evidence type="ECO:0000256" key="5">
    <source>
        <dbReference type="ARBA" id="ARBA00022723"/>
    </source>
</evidence>
<evidence type="ECO:0000256" key="8">
    <source>
        <dbReference type="ARBA" id="ARBA00023004"/>
    </source>
</evidence>
<keyword evidence="2" id="KW-1003">Cell membrane</keyword>
<feature type="domain" description="4Fe-4S ferredoxin-type" evidence="12">
    <location>
        <begin position="354"/>
        <end position="386"/>
    </location>
</feature>
<evidence type="ECO:0000256" key="6">
    <source>
        <dbReference type="ARBA" id="ARBA00022989"/>
    </source>
</evidence>
<feature type="transmembrane region" description="Helical" evidence="11">
    <location>
        <begin position="121"/>
        <end position="148"/>
    </location>
</feature>
<sequence length="708" mass="78665">MIPTREITWNVDLLGRIALYALLALPIGFLAFGLARRLRMWRLGRPDDRFDRLAARLWGAVVASIFHARIVRRQNLYGGIAHALIFWGFVVLFIGTVIVMIEHDITVPLFGFSFYRGNFYLGFKLAMNLAGLLLIAGVLMALVRRLVLRPVTLESSADDLVVLTFLLVLSVQGFVLQALRLAVERDPWAAWSFVSYPMSLVLQGLPERLLRSLHLVNWWSHMLTTTVFLAYVAFSKMIHPFTGLASVVFRRLQPAGKLEPIENLEEAERLGIAGLEDFTWAQLLHVDACMHCGRCLEYCPTFHTGKPLRPRDLILEIAGYVADRGGIFSGELGQGMNTARFRWGSGAERELIGGVVSTEEIWDCTTCGACMEQCPVYIEHVPLIAGLRRHLVLERGEFPNELTTVFNNLERLASPYQFRPAQRADWTKKLEQPVPEMAELAASGEEVEYLFWVGCLGSFDGRNQRTTIALARIMQAAGIRFAILGREETCTGDPARRAGNEYLAQLLGQQAVETLNAYQVKKIVTACPHCFNAIKNEFPQLGGHYEVVHHSQLISALLAQGRLRLDPDSAIARGKVTYHDPCYLGRYNRVFDEPRAAISALPGVELAEMRRNRSRSFCCGGGGGRMFMEESRGRRINQARVAEAQATGAEVLAAACPFCMTMFEDGIRGAGVEGNLRVLDIAELVAGSLVTPQEDGTTTAEGTYEPSG</sequence>
<evidence type="ECO:0000256" key="3">
    <source>
        <dbReference type="ARBA" id="ARBA00022485"/>
    </source>
</evidence>
<dbReference type="PROSITE" id="PS00198">
    <property type="entry name" value="4FE4S_FER_1"/>
    <property type="match status" value="2"/>
</dbReference>
<dbReference type="InterPro" id="IPR023234">
    <property type="entry name" value="NarG-like_domain"/>
</dbReference>
<dbReference type="GO" id="GO:0005886">
    <property type="term" value="C:plasma membrane"/>
    <property type="evidence" value="ECO:0007669"/>
    <property type="project" value="UniProtKB-SubCell"/>
</dbReference>
<dbReference type="Gene3D" id="1.10.1060.10">
    <property type="entry name" value="Alpha-helical ferredoxin"/>
    <property type="match status" value="1"/>
</dbReference>
<dbReference type="PANTHER" id="PTHR43255:SF1">
    <property type="entry name" value="IRON-SULFUR-BINDING OXIDOREDUCTASE FADF-RELATED"/>
    <property type="match status" value="1"/>
</dbReference>
<feature type="transmembrane region" description="Helical" evidence="11">
    <location>
        <begin position="188"/>
        <end position="206"/>
    </location>
</feature>
<reference evidence="13" key="1">
    <citation type="journal article" date="2020" name="mSystems">
        <title>Genome- and Community-Level Interaction Insights into Carbon Utilization and Element Cycling Functions of Hydrothermarchaeota in Hydrothermal Sediment.</title>
        <authorList>
            <person name="Zhou Z."/>
            <person name="Liu Y."/>
            <person name="Xu W."/>
            <person name="Pan J."/>
            <person name="Luo Z.H."/>
            <person name="Li M."/>
        </authorList>
    </citation>
    <scope>NUCLEOTIDE SEQUENCE [LARGE SCALE GENOMIC DNA]</scope>
    <source>
        <strain evidence="13">SpSt-210</strain>
    </source>
</reference>
<feature type="domain" description="4Fe-4S ferredoxin-type" evidence="12">
    <location>
        <begin position="280"/>
        <end position="310"/>
    </location>
</feature>
<organism evidence="13">
    <name type="scientific">Thermorudis peleae</name>
    <dbReference type="NCBI Taxonomy" id="1382356"/>
    <lineage>
        <taxon>Bacteria</taxon>
        <taxon>Pseudomonadati</taxon>
        <taxon>Thermomicrobiota</taxon>
        <taxon>Thermomicrobia</taxon>
        <taxon>Thermomicrobia incertae sedis</taxon>
        <taxon>Thermorudis</taxon>
    </lineage>
</organism>
<keyword evidence="10 11" id="KW-0472">Membrane</keyword>
<comment type="subcellular location">
    <subcellularLocation>
        <location evidence="1">Cell membrane</location>
        <topology evidence="1">Multi-pass membrane protein</topology>
    </subcellularLocation>
</comment>
<evidence type="ECO:0000256" key="9">
    <source>
        <dbReference type="ARBA" id="ARBA00023014"/>
    </source>
</evidence>
<dbReference type="PANTHER" id="PTHR43255">
    <property type="entry name" value="IRON-SULFUR-BINDING OXIDOREDUCTASE FADF-RELATED-RELATED"/>
    <property type="match status" value="1"/>
</dbReference>
<protein>
    <submittedName>
        <fullName evidence="13">(Fe-S)-binding protein</fullName>
    </submittedName>
</protein>
<feature type="transmembrane region" description="Helical" evidence="11">
    <location>
        <begin position="160"/>
        <end position="182"/>
    </location>
</feature>
<dbReference type="GO" id="GO:0046872">
    <property type="term" value="F:metal ion binding"/>
    <property type="evidence" value="ECO:0007669"/>
    <property type="project" value="UniProtKB-KW"/>
</dbReference>
<dbReference type="Gene3D" id="1.20.950.20">
    <property type="entry name" value="Transmembrane di-heme cytochromes, Chain C"/>
    <property type="match status" value="1"/>
</dbReference>
<dbReference type="PROSITE" id="PS51379">
    <property type="entry name" value="4FE4S_FER_2"/>
    <property type="match status" value="2"/>
</dbReference>
<comment type="caution">
    <text evidence="13">The sequence shown here is derived from an EMBL/GenBank/DDBJ whole genome shotgun (WGS) entry which is preliminary data.</text>
</comment>
<evidence type="ECO:0000256" key="10">
    <source>
        <dbReference type="ARBA" id="ARBA00023136"/>
    </source>
</evidence>
<keyword evidence="7" id="KW-0560">Oxidoreductase</keyword>
<evidence type="ECO:0000256" key="11">
    <source>
        <dbReference type="SAM" id="Phobius"/>
    </source>
</evidence>
<keyword evidence="4 11" id="KW-0812">Transmembrane</keyword>
<dbReference type="SUPFAM" id="SSF46548">
    <property type="entry name" value="alpha-helical ferredoxin"/>
    <property type="match status" value="1"/>
</dbReference>
<dbReference type="InterPro" id="IPR009051">
    <property type="entry name" value="Helical_ferredxn"/>
</dbReference>
<keyword evidence="8" id="KW-0408">Iron</keyword>
<dbReference type="InterPro" id="IPR051460">
    <property type="entry name" value="HdrC_iron-sulfur_subunit"/>
</dbReference>
<dbReference type="InterPro" id="IPR017900">
    <property type="entry name" value="4Fe4S_Fe_S_CS"/>
</dbReference>
<dbReference type="Pfam" id="PF02754">
    <property type="entry name" value="CCG"/>
    <property type="match status" value="2"/>
</dbReference>
<dbReference type="AlphaFoldDB" id="A0A831TG11"/>
<dbReference type="EMBL" id="DSIY01000219">
    <property type="protein sequence ID" value="HEG91636.1"/>
    <property type="molecule type" value="Genomic_DNA"/>
</dbReference>
<name>A0A831TG11_9BACT</name>
<keyword evidence="6 11" id="KW-1133">Transmembrane helix</keyword>
<dbReference type="InterPro" id="IPR017896">
    <property type="entry name" value="4Fe4S_Fe-S-bd"/>
</dbReference>
<dbReference type="GO" id="GO:0051539">
    <property type="term" value="F:4 iron, 4 sulfur cluster binding"/>
    <property type="evidence" value="ECO:0007669"/>
    <property type="project" value="UniProtKB-KW"/>
</dbReference>
<feature type="transmembrane region" description="Helical" evidence="11">
    <location>
        <begin position="218"/>
        <end position="234"/>
    </location>
</feature>
<accession>A0A831TG11</accession>
<feature type="transmembrane region" description="Helical" evidence="11">
    <location>
        <begin position="76"/>
        <end position="101"/>
    </location>
</feature>
<keyword evidence="5" id="KW-0479">Metal-binding</keyword>
<feature type="transmembrane region" description="Helical" evidence="11">
    <location>
        <begin position="17"/>
        <end position="35"/>
    </location>
</feature>
<dbReference type="InterPro" id="IPR004017">
    <property type="entry name" value="Cys_rich_dom"/>
</dbReference>
<proteinExistence type="predicted"/>
<evidence type="ECO:0000259" key="12">
    <source>
        <dbReference type="PROSITE" id="PS51379"/>
    </source>
</evidence>
<dbReference type="InterPro" id="IPR036197">
    <property type="entry name" value="NarG-like_sf"/>
</dbReference>
<evidence type="ECO:0000256" key="7">
    <source>
        <dbReference type="ARBA" id="ARBA00023002"/>
    </source>
</evidence>